<evidence type="ECO:0000256" key="2">
    <source>
        <dbReference type="ARBA" id="ARBA00022980"/>
    </source>
</evidence>
<protein>
    <recommendedName>
        <fullName evidence="4">Large ribosomal subunit protein uL29</fullName>
    </recommendedName>
    <alternativeName>
        <fullName evidence="5">50S ribosomal protein L29</fullName>
    </alternativeName>
</protein>
<reference evidence="7" key="1">
    <citation type="submission" date="2017-09" db="EMBL/GenBank/DDBJ databases">
        <title>Depth-based differentiation of microbial function through sediment-hosted aquifers and enrichment of novel symbionts in the deep terrestrial subsurface.</title>
        <authorList>
            <person name="Probst A.J."/>
            <person name="Ladd B."/>
            <person name="Jarett J.K."/>
            <person name="Geller-Mcgrath D.E."/>
            <person name="Sieber C.M.K."/>
            <person name="Emerson J.B."/>
            <person name="Anantharaman K."/>
            <person name="Thomas B.C."/>
            <person name="Malmstrom R."/>
            <person name="Stieglmeier M."/>
            <person name="Klingl A."/>
            <person name="Woyke T."/>
            <person name="Ryan C.M."/>
            <person name="Banfield J.F."/>
        </authorList>
    </citation>
    <scope>NUCLEOTIDE SEQUENCE [LARGE SCALE GENOMIC DNA]</scope>
</reference>
<dbReference type="InterPro" id="IPR036049">
    <property type="entry name" value="Ribosomal_uL29_sf"/>
</dbReference>
<dbReference type="GO" id="GO:0006412">
    <property type="term" value="P:translation"/>
    <property type="evidence" value="ECO:0007669"/>
    <property type="project" value="InterPro"/>
</dbReference>
<keyword evidence="3" id="KW-0687">Ribonucleoprotein</keyword>
<evidence type="ECO:0000256" key="1">
    <source>
        <dbReference type="ARBA" id="ARBA00009254"/>
    </source>
</evidence>
<sequence length="60" mass="6911">MKELLKKTKADIAKDLREKEEALRAWRFALSGAKVKNVREGRAMRKDIARLHSALSMKSE</sequence>
<keyword evidence="2 6" id="KW-0689">Ribosomal protein</keyword>
<evidence type="ECO:0000313" key="6">
    <source>
        <dbReference type="EMBL" id="PJE74455.1"/>
    </source>
</evidence>
<comment type="caution">
    <text evidence="6">The sequence shown here is derived from an EMBL/GenBank/DDBJ whole genome shotgun (WGS) entry which is preliminary data.</text>
</comment>
<evidence type="ECO:0000256" key="5">
    <source>
        <dbReference type="ARBA" id="ARBA00035476"/>
    </source>
</evidence>
<evidence type="ECO:0000256" key="3">
    <source>
        <dbReference type="ARBA" id="ARBA00023274"/>
    </source>
</evidence>
<accession>A0A2M8LCU4</accession>
<evidence type="ECO:0000256" key="4">
    <source>
        <dbReference type="ARBA" id="ARBA00035204"/>
    </source>
</evidence>
<dbReference type="NCBIfam" id="TIGR00012">
    <property type="entry name" value="L29"/>
    <property type="match status" value="1"/>
</dbReference>
<organism evidence="6 7">
    <name type="scientific">Candidatus Taylorbacteria bacterium CG10_big_fil_rev_8_21_14_0_10_41_48</name>
    <dbReference type="NCBI Taxonomy" id="1975024"/>
    <lineage>
        <taxon>Bacteria</taxon>
        <taxon>Candidatus Tayloriibacteriota</taxon>
    </lineage>
</organism>
<proteinExistence type="inferred from homology"/>
<dbReference type="GO" id="GO:0005840">
    <property type="term" value="C:ribosome"/>
    <property type="evidence" value="ECO:0007669"/>
    <property type="project" value="UniProtKB-KW"/>
</dbReference>
<dbReference type="InterPro" id="IPR001854">
    <property type="entry name" value="Ribosomal_uL29"/>
</dbReference>
<evidence type="ECO:0000313" key="7">
    <source>
        <dbReference type="Proteomes" id="UP000228700"/>
    </source>
</evidence>
<dbReference type="SUPFAM" id="SSF46561">
    <property type="entry name" value="Ribosomal protein L29 (L29p)"/>
    <property type="match status" value="1"/>
</dbReference>
<name>A0A2M8LCU4_9BACT</name>
<dbReference type="Pfam" id="PF00831">
    <property type="entry name" value="Ribosomal_L29"/>
    <property type="match status" value="1"/>
</dbReference>
<dbReference type="EMBL" id="PFEQ01000001">
    <property type="protein sequence ID" value="PJE74455.1"/>
    <property type="molecule type" value="Genomic_DNA"/>
</dbReference>
<dbReference type="AlphaFoldDB" id="A0A2M8LCU4"/>
<dbReference type="Gene3D" id="1.10.287.310">
    <property type="match status" value="1"/>
</dbReference>
<dbReference type="GO" id="GO:0003735">
    <property type="term" value="F:structural constituent of ribosome"/>
    <property type="evidence" value="ECO:0007669"/>
    <property type="project" value="InterPro"/>
</dbReference>
<gene>
    <name evidence="6" type="primary">rpmC</name>
    <name evidence="6" type="ORF">COV01_00240</name>
</gene>
<dbReference type="Proteomes" id="UP000228700">
    <property type="component" value="Unassembled WGS sequence"/>
</dbReference>
<dbReference type="GO" id="GO:1990904">
    <property type="term" value="C:ribonucleoprotein complex"/>
    <property type="evidence" value="ECO:0007669"/>
    <property type="project" value="UniProtKB-KW"/>
</dbReference>
<comment type="similarity">
    <text evidence="1">Belongs to the universal ribosomal protein uL29 family.</text>
</comment>